<dbReference type="EMBL" id="OV121133">
    <property type="protein sequence ID" value="CAH0550457.1"/>
    <property type="molecule type" value="Genomic_DNA"/>
</dbReference>
<gene>
    <name evidence="2" type="ORF">MELIAE_LOCUS3264</name>
</gene>
<feature type="coiled-coil region" evidence="1">
    <location>
        <begin position="315"/>
        <end position="342"/>
    </location>
</feature>
<dbReference type="AlphaFoldDB" id="A0A9P0AU36"/>
<organism evidence="2 3">
    <name type="scientific">Brassicogethes aeneus</name>
    <name type="common">Rape pollen beetle</name>
    <name type="synonym">Meligethes aeneus</name>
    <dbReference type="NCBI Taxonomy" id="1431903"/>
    <lineage>
        <taxon>Eukaryota</taxon>
        <taxon>Metazoa</taxon>
        <taxon>Ecdysozoa</taxon>
        <taxon>Arthropoda</taxon>
        <taxon>Hexapoda</taxon>
        <taxon>Insecta</taxon>
        <taxon>Pterygota</taxon>
        <taxon>Neoptera</taxon>
        <taxon>Endopterygota</taxon>
        <taxon>Coleoptera</taxon>
        <taxon>Polyphaga</taxon>
        <taxon>Cucujiformia</taxon>
        <taxon>Nitidulidae</taxon>
        <taxon>Meligethinae</taxon>
        <taxon>Brassicogethes</taxon>
    </lineage>
</organism>
<evidence type="ECO:0000313" key="2">
    <source>
        <dbReference type="EMBL" id="CAH0550457.1"/>
    </source>
</evidence>
<feature type="coiled-coil region" evidence="1">
    <location>
        <begin position="438"/>
        <end position="465"/>
    </location>
</feature>
<keyword evidence="1" id="KW-0175">Coiled coil</keyword>
<proteinExistence type="predicted"/>
<dbReference type="Proteomes" id="UP001154078">
    <property type="component" value="Chromosome 2"/>
</dbReference>
<sequence length="562" mass="67056">MTLNQKIILNDLQCIIQGIHEENQEKSLDNNFCYRLKDRNNEENILELKDLLDNWENQCEKQFAMTSNQKRILDNLQGIHVENQAKSLYNNFCYPLKDRNNEENISELKKLLDDWENQCEKQFAPLEIININEDDLEVNGKTKNVMEEKSLDNNFCYRLKDRNDEENISELKDLLDNWENQCEKQFAMTSNQKRILIDLQCIIQGIHEGNQEKSLDNNFCYRLKDRTNEENISELKDLLDDWENQCEKQFAPLEIININEDDSDVNEKTKNLECCTRMTLNQKIILNDLQCIIQGIHEENQEKSLDNNFCYRLKDRNDEENISELKDLLDNWENQCEKQFAMTSNQKRILDNLQGIHVENQEKSLDNNFCYPLKDRNNEENISELKKLLDDWENQCEKQFAPLEIININEDDLEVNGKTKNVMEEKSLDNNFCYRLKDRNEEENISELKDLLDNWENQCEKQFAMTSNQKRILIDLQCIIQGIHEENQEKSLDNNFCYRLKDRTNEENISELKDLLDDWENQCEKQFAPLEIININKDDSDVNEKTKNVMEFEYFAINFPEM</sequence>
<name>A0A9P0AU36_BRAAE</name>
<protein>
    <submittedName>
        <fullName evidence="2">Uncharacterized protein</fullName>
    </submittedName>
</protein>
<keyword evidence="3" id="KW-1185">Reference proteome</keyword>
<reference evidence="2" key="1">
    <citation type="submission" date="2021-12" db="EMBL/GenBank/DDBJ databases">
        <authorList>
            <person name="King R."/>
        </authorList>
    </citation>
    <scope>NUCLEOTIDE SEQUENCE</scope>
</reference>
<accession>A0A9P0AU36</accession>
<evidence type="ECO:0000313" key="3">
    <source>
        <dbReference type="Proteomes" id="UP001154078"/>
    </source>
</evidence>
<feature type="coiled-coil region" evidence="1">
    <location>
        <begin position="161"/>
        <end position="188"/>
    </location>
</feature>
<evidence type="ECO:0000256" key="1">
    <source>
        <dbReference type="SAM" id="Coils"/>
    </source>
</evidence>